<reference evidence="3" key="1">
    <citation type="submission" date="2024-07" db="EMBL/GenBank/DDBJ databases">
        <title>Two chromosome-level genome assemblies of Korean endemic species Abeliophyllum distichum and Forsythia ovata (Oleaceae).</title>
        <authorList>
            <person name="Jang H."/>
        </authorList>
    </citation>
    <scope>NUCLEOTIDE SEQUENCE [LARGE SCALE GENOMIC DNA]</scope>
</reference>
<dbReference type="EMBL" id="JBFOLJ010000005">
    <property type="protein sequence ID" value="KAL2537266.1"/>
    <property type="molecule type" value="Genomic_DNA"/>
</dbReference>
<keyword evidence="3" id="KW-1185">Reference proteome</keyword>
<proteinExistence type="predicted"/>
<organism evidence="2 3">
    <name type="scientific">Forsythia ovata</name>
    <dbReference type="NCBI Taxonomy" id="205694"/>
    <lineage>
        <taxon>Eukaryota</taxon>
        <taxon>Viridiplantae</taxon>
        <taxon>Streptophyta</taxon>
        <taxon>Embryophyta</taxon>
        <taxon>Tracheophyta</taxon>
        <taxon>Spermatophyta</taxon>
        <taxon>Magnoliopsida</taxon>
        <taxon>eudicotyledons</taxon>
        <taxon>Gunneridae</taxon>
        <taxon>Pentapetalae</taxon>
        <taxon>asterids</taxon>
        <taxon>lamiids</taxon>
        <taxon>Lamiales</taxon>
        <taxon>Oleaceae</taxon>
        <taxon>Forsythieae</taxon>
        <taxon>Forsythia</taxon>
    </lineage>
</organism>
<protein>
    <recommendedName>
        <fullName evidence="1">Protein ENHANCED DISEASE RESISTANCE 2 C-terminal domain-containing protein</fullName>
    </recommendedName>
</protein>
<dbReference type="PANTHER" id="PTHR12136:SF91">
    <property type="entry name" value="PROTEIN ENHANCED DISEASE RESISTANCE 2-LIKE"/>
    <property type="match status" value="1"/>
</dbReference>
<name>A0ABD1VIU1_9LAMI</name>
<evidence type="ECO:0000259" key="1">
    <source>
        <dbReference type="Pfam" id="PF07059"/>
    </source>
</evidence>
<dbReference type="PANTHER" id="PTHR12136">
    <property type="entry name" value="ENHANCED DISEASE RESISTANCE-RELATED"/>
    <property type="match status" value="1"/>
</dbReference>
<evidence type="ECO:0000313" key="2">
    <source>
        <dbReference type="EMBL" id="KAL2537266.1"/>
    </source>
</evidence>
<sequence>MSKEFQLISDVSPGSSGWTVKVVVAEKFSPRIAQKSPTKYQNLLLMDTELCIPTDEKDFTEIRNIQGVKTVPSFRPRPPRLEYAIKHAKKIKIHIPDRLVKLQDQDKDEEDIHLQQYLPNNFLYAEYAECLGLEPICNTDVDYPYAFRNNRFKIVNKIVKELWIIKTIVENYSACLLGKALNCYYYKCHNYLEIDVNIVSSAIATTILRLALECVAAVTVDMSFLVEALSEEKLL</sequence>
<feature type="domain" description="Protein ENHANCED DISEASE RESISTANCE 2 C-terminal" evidence="1">
    <location>
        <begin position="134"/>
        <end position="234"/>
    </location>
</feature>
<dbReference type="AlphaFoldDB" id="A0ABD1VIU1"/>
<dbReference type="Proteomes" id="UP001604277">
    <property type="component" value="Unassembled WGS sequence"/>
</dbReference>
<comment type="caution">
    <text evidence="2">The sequence shown here is derived from an EMBL/GenBank/DDBJ whole genome shotgun (WGS) entry which is preliminary data.</text>
</comment>
<dbReference type="InterPro" id="IPR009769">
    <property type="entry name" value="EDR2_C"/>
</dbReference>
<dbReference type="Pfam" id="PF07059">
    <property type="entry name" value="EDR2_C"/>
    <property type="match status" value="1"/>
</dbReference>
<dbReference type="InterPro" id="IPR045096">
    <property type="entry name" value="EDR2-like"/>
</dbReference>
<evidence type="ECO:0000313" key="3">
    <source>
        <dbReference type="Proteomes" id="UP001604277"/>
    </source>
</evidence>
<accession>A0ABD1VIU1</accession>
<gene>
    <name evidence="2" type="ORF">Fot_18657</name>
</gene>